<evidence type="ECO:0000313" key="6">
    <source>
        <dbReference type="EMBL" id="UNZ08021.1"/>
    </source>
</evidence>
<dbReference type="Pfam" id="PF03466">
    <property type="entry name" value="LysR_substrate"/>
    <property type="match status" value="1"/>
</dbReference>
<sequence length="302" mass="32524">MIDLRLLQTLRVLHAQGTVTATARALHLSPSAVSEQLRQLARQVGADLLERDGRRLRLTEAGHVLLSHADALTAQWERVRADLSRHDASPYRTLRVGGFATSVGPLLAPAAQALLREPRPVRALLTETETDRCYRQLLSGELDIAVVTPLSGSPSSDDARFDQQPLLDEAQDLAVPSGHPLAGRDHVELADAAGEDWISAHHDQDHLARALCTAAGFAPRMTHHANAWHAVLDMVAHGLGVCLVPRLVSCAAHAGVVRVPVHGDPRPLRRVLTCVRRGSHEQEGIARGLAALRARAAQVPAG</sequence>
<keyword evidence="3" id="KW-0238">DNA-binding</keyword>
<dbReference type="InterPro" id="IPR005119">
    <property type="entry name" value="LysR_subst-bd"/>
</dbReference>
<dbReference type="PANTHER" id="PTHR30346">
    <property type="entry name" value="TRANSCRIPTIONAL DUAL REGULATOR HCAR-RELATED"/>
    <property type="match status" value="1"/>
</dbReference>
<dbReference type="Gene3D" id="1.10.10.10">
    <property type="entry name" value="Winged helix-like DNA-binding domain superfamily/Winged helix DNA-binding domain"/>
    <property type="match status" value="1"/>
</dbReference>
<organism evidence="6 7">
    <name type="scientific">Streptomyces rimosus subsp. rimosus</name>
    <dbReference type="NCBI Taxonomy" id="132474"/>
    <lineage>
        <taxon>Bacteria</taxon>
        <taxon>Bacillati</taxon>
        <taxon>Actinomycetota</taxon>
        <taxon>Actinomycetes</taxon>
        <taxon>Kitasatosporales</taxon>
        <taxon>Streptomycetaceae</taxon>
        <taxon>Streptomyces</taxon>
    </lineage>
</organism>
<keyword evidence="2" id="KW-0805">Transcription regulation</keyword>
<dbReference type="SUPFAM" id="SSF46785">
    <property type="entry name" value="Winged helix' DNA-binding domain"/>
    <property type="match status" value="1"/>
</dbReference>
<evidence type="ECO:0000256" key="3">
    <source>
        <dbReference type="ARBA" id="ARBA00023125"/>
    </source>
</evidence>
<comment type="similarity">
    <text evidence="1">Belongs to the LysR transcriptional regulatory family.</text>
</comment>
<evidence type="ECO:0000256" key="1">
    <source>
        <dbReference type="ARBA" id="ARBA00009437"/>
    </source>
</evidence>
<dbReference type="GeneID" id="66852833"/>
<dbReference type="InterPro" id="IPR036388">
    <property type="entry name" value="WH-like_DNA-bd_sf"/>
</dbReference>
<dbReference type="SUPFAM" id="SSF53850">
    <property type="entry name" value="Periplasmic binding protein-like II"/>
    <property type="match status" value="1"/>
</dbReference>
<dbReference type="EMBL" id="CP094298">
    <property type="protein sequence ID" value="UNZ08021.1"/>
    <property type="molecule type" value="Genomic_DNA"/>
</dbReference>
<evidence type="ECO:0000256" key="2">
    <source>
        <dbReference type="ARBA" id="ARBA00023015"/>
    </source>
</evidence>
<name>A0ABY3ZCK0_STRRM</name>
<evidence type="ECO:0000313" key="7">
    <source>
        <dbReference type="Proteomes" id="UP000829494"/>
    </source>
</evidence>
<dbReference type="InterPro" id="IPR000847">
    <property type="entry name" value="LysR_HTH_N"/>
</dbReference>
<evidence type="ECO:0000256" key="4">
    <source>
        <dbReference type="ARBA" id="ARBA00023163"/>
    </source>
</evidence>
<accession>A0ABY3ZCK0</accession>
<dbReference type="PANTHER" id="PTHR30346:SF29">
    <property type="entry name" value="LYSR SUBSTRATE-BINDING"/>
    <property type="match status" value="1"/>
</dbReference>
<proteinExistence type="inferred from homology"/>
<dbReference type="PROSITE" id="PS50931">
    <property type="entry name" value="HTH_LYSR"/>
    <property type="match status" value="1"/>
</dbReference>
<dbReference type="InterPro" id="IPR036390">
    <property type="entry name" value="WH_DNA-bd_sf"/>
</dbReference>
<dbReference type="Proteomes" id="UP000829494">
    <property type="component" value="Chromosome"/>
</dbReference>
<dbReference type="RefSeq" id="WP_003981456.1">
    <property type="nucleotide sequence ID" value="NZ_CP043497.1"/>
</dbReference>
<gene>
    <name evidence="6" type="primary">oxyR3</name>
    <name evidence="6" type="ORF">SRIMR7_38275</name>
</gene>
<reference evidence="6 7" key="1">
    <citation type="submission" date="2022-03" db="EMBL/GenBank/DDBJ databases">
        <title>Complete genome of Streptomyces rimosus ssp. rimosus R7 (=ATCC 10970).</title>
        <authorList>
            <person name="Beganovic S."/>
            <person name="Ruckert C."/>
            <person name="Busche T."/>
            <person name="Kalinowski J."/>
            <person name="Wittmann C."/>
        </authorList>
    </citation>
    <scope>NUCLEOTIDE SEQUENCE [LARGE SCALE GENOMIC DNA]</scope>
    <source>
        <strain evidence="6 7">R7</strain>
    </source>
</reference>
<dbReference type="Gene3D" id="3.40.190.10">
    <property type="entry name" value="Periplasmic binding protein-like II"/>
    <property type="match status" value="2"/>
</dbReference>
<keyword evidence="4" id="KW-0804">Transcription</keyword>
<keyword evidence="7" id="KW-1185">Reference proteome</keyword>
<feature type="domain" description="HTH lysR-type" evidence="5">
    <location>
        <begin position="2"/>
        <end position="59"/>
    </location>
</feature>
<evidence type="ECO:0000259" key="5">
    <source>
        <dbReference type="PROSITE" id="PS50931"/>
    </source>
</evidence>
<dbReference type="Pfam" id="PF00126">
    <property type="entry name" value="HTH_1"/>
    <property type="match status" value="1"/>
</dbReference>
<protein>
    <submittedName>
        <fullName evidence="6">Hydrogen peroxide-inducible genes activator</fullName>
    </submittedName>
</protein>